<dbReference type="CDD" id="cd02258">
    <property type="entry name" value="Peptidase_C25_N"/>
    <property type="match status" value="1"/>
</dbReference>
<dbReference type="OrthoDB" id="9757650at2"/>
<comment type="caution">
    <text evidence="4">The sequence shown here is derived from an EMBL/GenBank/DDBJ whole genome shotgun (WGS) entry which is preliminary data.</text>
</comment>
<evidence type="ECO:0000256" key="1">
    <source>
        <dbReference type="SAM" id="SignalP"/>
    </source>
</evidence>
<sequence>MKRALLLLGFIANCLVLQAQHLFGNEWINTSQKYLKFSVNQSGVYRVSYEDIKSTDPSFLQTNPVNWQLFFRGQEVAIRVVGQQDGVFDAQDYVEFYGEGNDGSQDSLLYRPQKRLHPYQTLFSDKAAYFLTSSSTMAGKRMPELTTSAQGLTAEAFHIEENVQAFTSEYTFNNLKGVEPALQQSYFEPGEGWSGPLLAKDSIGVVRVNLTNRVSTSAWPIALEGMVNGRDNTFARQIQVDLSPTTSLTTLTFSGFASQSFQATINPATLQNEQFTLRFTPDKTNSTNSFSINYVKVSYPQAVDMAGQTSKVFHIPTNPRLIALLAIKNVPQGSAAYDITDKINCRYLSEKPTGDQTLVVVSETNRKRDILITSKTLKPLAIHIASFPTVFPSSATYLIITHASLKQSAGTYAAYRASAAGGSHTPFIVEADSLYDQFNYGERSPLALRRFADYMLANSGVKNLLLIGKACSYPYYIKTAPDDLVPTIGYPGSDILLTAGLSGYSANTPALPTGRLNVTTNEQVLTYLEKIKQLEGSTPNDLWRKHIIHISGGKTKEEAQSLRTALAGIGNIFTNGLLGGEISTFSKSATTEVESINISPLVNNGVSLITFFGHAGPAITDMNFGFASPPENGFANKFYPFMFFNGCGVGEIFSRFNTLSTDWLLAPNKGASIVLAHSYLSFEQPTTLYLNKLYSILYTDATSLGMPFGKVQQQVNSGLDKETSDPFNVSVMLEMILQGDPAVSLYPLPNPDFSVAPKGMYIQSSVVGSSLKNSDSIKVVIPLTNLGKFVVGQSVSVSLTKTTSTVGTTVPLRINAFRYRDTLVYTMPKDETLQKLELLIDPTNQITELSKTNNSATLLIDWTQAQNSSSYPLQALPDRISPEINVFIDGTIKENKAVVRLNPQVEIFIQDENPLSPKDSSAVDVYLKSCATCDPQKLSSRSFSVSAVSANQLQITTSLSLKAGSTYQLIVFGKDAAGNRTQPPYTLDIVTLATDEPITLRTYPNPASTYVKFELNLNVLELPAESRLTIYNQSGVRIFDNNFLVSTGKNSLLWQGLTPGIYPYSLQLTWKDGRTEVRTGKVSWQP</sequence>
<dbReference type="EMBL" id="QLII01000001">
    <property type="protein sequence ID" value="RAI77030.1"/>
    <property type="molecule type" value="Genomic_DNA"/>
</dbReference>
<dbReference type="GO" id="GO:0008234">
    <property type="term" value="F:cysteine-type peptidase activity"/>
    <property type="evidence" value="ECO:0007669"/>
    <property type="project" value="InterPro"/>
</dbReference>
<feature type="domain" description="CARDB" evidence="3">
    <location>
        <begin position="751"/>
        <end position="857"/>
    </location>
</feature>
<dbReference type="Gene3D" id="2.60.40.10">
    <property type="entry name" value="Immunoglobulins"/>
    <property type="match status" value="1"/>
</dbReference>
<dbReference type="GO" id="GO:0006508">
    <property type="term" value="P:proteolysis"/>
    <property type="evidence" value="ECO:0007669"/>
    <property type="project" value="InterPro"/>
</dbReference>
<dbReference type="Gene3D" id="3.40.50.1460">
    <property type="match status" value="1"/>
</dbReference>
<evidence type="ECO:0000313" key="5">
    <source>
        <dbReference type="Proteomes" id="UP000249016"/>
    </source>
</evidence>
<feature type="domain" description="Gingipain" evidence="2">
    <location>
        <begin position="397"/>
        <end position="745"/>
    </location>
</feature>
<dbReference type="InterPro" id="IPR001769">
    <property type="entry name" value="Gingipain"/>
</dbReference>
<dbReference type="SUPFAM" id="SSF52129">
    <property type="entry name" value="Caspase-like"/>
    <property type="match status" value="1"/>
</dbReference>
<dbReference type="InterPro" id="IPR011635">
    <property type="entry name" value="CARDB"/>
</dbReference>
<dbReference type="RefSeq" id="WP_111347120.1">
    <property type="nucleotide sequence ID" value="NZ_QLII01000001.1"/>
</dbReference>
<dbReference type="InterPro" id="IPR029030">
    <property type="entry name" value="Caspase-like_dom_sf"/>
</dbReference>
<keyword evidence="1" id="KW-0732">Signal</keyword>
<dbReference type="Pfam" id="PF07705">
    <property type="entry name" value="CARDB"/>
    <property type="match status" value="1"/>
</dbReference>
<organism evidence="4 5">
    <name type="scientific">Spirosoma telluris</name>
    <dbReference type="NCBI Taxonomy" id="2183553"/>
    <lineage>
        <taxon>Bacteria</taxon>
        <taxon>Pseudomonadati</taxon>
        <taxon>Bacteroidota</taxon>
        <taxon>Cytophagia</taxon>
        <taxon>Cytophagales</taxon>
        <taxon>Cytophagaceae</taxon>
        <taxon>Spirosoma</taxon>
    </lineage>
</organism>
<protein>
    <submittedName>
        <fullName evidence="4">Uncharacterized protein</fullName>
    </submittedName>
</protein>
<dbReference type="Pfam" id="PF01364">
    <property type="entry name" value="Peptidase_C25"/>
    <property type="match status" value="1"/>
</dbReference>
<dbReference type="InterPro" id="IPR013783">
    <property type="entry name" value="Ig-like_fold"/>
</dbReference>
<gene>
    <name evidence="4" type="ORF">HMF3257_27735</name>
</gene>
<keyword evidence="5" id="KW-1185">Reference proteome</keyword>
<evidence type="ECO:0000259" key="3">
    <source>
        <dbReference type="Pfam" id="PF07705"/>
    </source>
</evidence>
<dbReference type="AlphaFoldDB" id="A0A327NNV5"/>
<evidence type="ECO:0000259" key="2">
    <source>
        <dbReference type="Pfam" id="PF01364"/>
    </source>
</evidence>
<reference evidence="4 5" key="1">
    <citation type="submission" date="2018-06" db="EMBL/GenBank/DDBJ databases">
        <title>Spirosoma sp. HMF3257 Genome sequencing and assembly.</title>
        <authorList>
            <person name="Kang H."/>
            <person name="Cha I."/>
            <person name="Kim H."/>
            <person name="Kang J."/>
            <person name="Joh K."/>
        </authorList>
    </citation>
    <scope>NUCLEOTIDE SEQUENCE [LARGE SCALE GENOMIC DNA]</scope>
    <source>
        <strain evidence="4 5">HMF3257</strain>
    </source>
</reference>
<evidence type="ECO:0000313" key="4">
    <source>
        <dbReference type="EMBL" id="RAI77030.1"/>
    </source>
</evidence>
<feature type="signal peptide" evidence="1">
    <location>
        <begin position="1"/>
        <end position="19"/>
    </location>
</feature>
<dbReference type="Proteomes" id="UP000249016">
    <property type="component" value="Unassembled WGS sequence"/>
</dbReference>
<feature type="chain" id="PRO_5016463129" evidence="1">
    <location>
        <begin position="20"/>
        <end position="1086"/>
    </location>
</feature>
<accession>A0A327NNV5</accession>
<proteinExistence type="predicted"/>
<name>A0A327NNV5_9BACT</name>